<dbReference type="SUPFAM" id="SSF51120">
    <property type="entry name" value="beta-Roll"/>
    <property type="match status" value="3"/>
</dbReference>
<proteinExistence type="predicted"/>
<sequence length="669" mass="69831">MDVASAAERYMLELINAERAAAGLPPLVLEQNLNTSADQHSRWMTESDTFSHTGAGGSSHTDRIRAADFDLDGNWRTAENIAAVTASGLADLRDEIDRLHTNLMNSPTHRVNILDPAVTHVGLGIVTGPMTYASGTSYQSVIVTQNFAASSRGVLDLDLAGTEGADRLTGGVGDDHLQGGGGADVLQTGNGADTVLGGAGDDRIDLGQLVGAKQVDGGAGTDRAVLQMAQDAVAYGLQGGQLVVAGDYGAVRLNGVEWLQFDDGAVSVAQVIAGLSGPPRVVRTGSAGNDQLEGGAGQDLLTGAGGADTLIGGAGDDVLKGDTRGLYGTAESGAVYRLFDTVLGRAPGVDGHQHFTAQIASGGLSLGDLAAGLVASAEFQQVYGPTTNAEFVTLLYENVFGRPPAASGLAAWTAVLDGGRGRSDVVRDFSETAEHVLRTGAALGAFEAGRDPAQWSDDVYRLFDVVFGREPGAQGFADWTTMLADGADLNAVIRGFTASAEFQNSYGDTTDAEFVTLIFRNVLGREPAESGLNTWVDAIGHGMTRDAVVRAFMETAEYVAATDDPLTDFMRGFGRDDVLEPGAGDSVLSGGMYADAFVFDVTSDGTHEITDMEAWDTIVLEGFGYAGAQEALAHFEQVGEDVVFDDQGVRIVLNDWTLEEVTGDMLDIL</sequence>
<accession>A0A940MRI2</accession>
<evidence type="ECO:0000313" key="4">
    <source>
        <dbReference type="Proteomes" id="UP000675940"/>
    </source>
</evidence>
<dbReference type="Proteomes" id="UP000675940">
    <property type="component" value="Unassembled WGS sequence"/>
</dbReference>
<dbReference type="Pfam" id="PF00188">
    <property type="entry name" value="CAP"/>
    <property type="match status" value="1"/>
</dbReference>
<dbReference type="PRINTS" id="PR00313">
    <property type="entry name" value="CABNDNGRPT"/>
</dbReference>
<dbReference type="Pfam" id="PF00353">
    <property type="entry name" value="HemolysinCabind"/>
    <property type="match status" value="2"/>
</dbReference>
<dbReference type="InterPro" id="IPR001343">
    <property type="entry name" value="Hemolysn_Ca-bd"/>
</dbReference>
<dbReference type="Gene3D" id="3.40.33.10">
    <property type="entry name" value="CAP"/>
    <property type="match status" value="1"/>
</dbReference>
<feature type="domain" description="DUF4214" evidence="2">
    <location>
        <begin position="370"/>
        <end position="435"/>
    </location>
</feature>
<dbReference type="InterPro" id="IPR014044">
    <property type="entry name" value="CAP_dom"/>
</dbReference>
<protein>
    <submittedName>
        <fullName evidence="3">DUF4214 domain-containing protein</fullName>
    </submittedName>
</protein>
<dbReference type="InterPro" id="IPR018511">
    <property type="entry name" value="Hemolysin-typ_Ca-bd_CS"/>
</dbReference>
<dbReference type="GO" id="GO:0005509">
    <property type="term" value="F:calcium ion binding"/>
    <property type="evidence" value="ECO:0007669"/>
    <property type="project" value="InterPro"/>
</dbReference>
<dbReference type="PANTHER" id="PTHR31157">
    <property type="entry name" value="SCP DOMAIN-CONTAINING PROTEIN"/>
    <property type="match status" value="1"/>
</dbReference>
<dbReference type="CDD" id="cd05379">
    <property type="entry name" value="CAP_bacterial"/>
    <property type="match status" value="1"/>
</dbReference>
<reference evidence="3" key="1">
    <citation type="submission" date="2021-03" db="EMBL/GenBank/DDBJ databases">
        <title>Sagittula salina sp. nov. strain M10.9X isolated from the marine waste.</title>
        <authorList>
            <person name="Satari L."/>
            <person name="Molina-Menor E."/>
            <person name="Vidal-Verdu A."/>
            <person name="Pascual J."/>
            <person name="Pereto J."/>
            <person name="Porcar M."/>
        </authorList>
    </citation>
    <scope>NUCLEOTIDE SEQUENCE</scope>
    <source>
        <strain evidence="3">M10.9X</strain>
    </source>
</reference>
<dbReference type="RefSeq" id="WP_209362918.1">
    <property type="nucleotide sequence ID" value="NZ_JAGISH010000013.1"/>
</dbReference>
<dbReference type="InterPro" id="IPR035940">
    <property type="entry name" value="CAP_sf"/>
</dbReference>
<gene>
    <name evidence="3" type="ORF">J5474_18675</name>
</gene>
<feature type="domain" description="DUF4214" evidence="2">
    <location>
        <begin position="495"/>
        <end position="560"/>
    </location>
</feature>
<evidence type="ECO:0000259" key="1">
    <source>
        <dbReference type="Pfam" id="PF00188"/>
    </source>
</evidence>
<dbReference type="PANTHER" id="PTHR31157:SF1">
    <property type="entry name" value="SCP DOMAIN-CONTAINING PROTEIN"/>
    <property type="match status" value="1"/>
</dbReference>
<dbReference type="InterPro" id="IPR025282">
    <property type="entry name" value="DUF4214"/>
</dbReference>
<dbReference type="EMBL" id="JAGISH010000013">
    <property type="protein sequence ID" value="MBP0484500.1"/>
    <property type="molecule type" value="Genomic_DNA"/>
</dbReference>
<feature type="domain" description="SCP" evidence="1">
    <location>
        <begin position="12"/>
        <end position="147"/>
    </location>
</feature>
<dbReference type="InterPro" id="IPR011049">
    <property type="entry name" value="Serralysin-like_metalloprot_C"/>
</dbReference>
<keyword evidence="4" id="KW-1185">Reference proteome</keyword>
<dbReference type="AlphaFoldDB" id="A0A940MRI2"/>
<dbReference type="PROSITE" id="PS00330">
    <property type="entry name" value="HEMOLYSIN_CALCIUM"/>
    <property type="match status" value="2"/>
</dbReference>
<comment type="caution">
    <text evidence="3">The sequence shown here is derived from an EMBL/GenBank/DDBJ whole genome shotgun (WGS) entry which is preliminary data.</text>
</comment>
<evidence type="ECO:0000259" key="2">
    <source>
        <dbReference type="Pfam" id="PF13946"/>
    </source>
</evidence>
<dbReference type="Pfam" id="PF13946">
    <property type="entry name" value="DUF4214"/>
    <property type="match status" value="2"/>
</dbReference>
<name>A0A940MRI2_9RHOB</name>
<dbReference type="Gene3D" id="1.10.3130.20">
    <property type="entry name" value="Phycobilisome linker domain"/>
    <property type="match status" value="2"/>
</dbReference>
<dbReference type="InterPro" id="IPR038255">
    <property type="entry name" value="PBS_linker_sf"/>
</dbReference>
<evidence type="ECO:0000313" key="3">
    <source>
        <dbReference type="EMBL" id="MBP0484500.1"/>
    </source>
</evidence>
<dbReference type="SUPFAM" id="SSF55797">
    <property type="entry name" value="PR-1-like"/>
    <property type="match status" value="1"/>
</dbReference>
<organism evidence="3 4">
    <name type="scientific">Sagittula salina</name>
    <dbReference type="NCBI Taxonomy" id="2820268"/>
    <lineage>
        <taxon>Bacteria</taxon>
        <taxon>Pseudomonadati</taxon>
        <taxon>Pseudomonadota</taxon>
        <taxon>Alphaproteobacteria</taxon>
        <taxon>Rhodobacterales</taxon>
        <taxon>Roseobacteraceae</taxon>
        <taxon>Sagittula</taxon>
    </lineage>
</organism>
<dbReference type="Gene3D" id="2.150.10.10">
    <property type="entry name" value="Serralysin-like metalloprotease, C-terminal"/>
    <property type="match status" value="2"/>
</dbReference>